<sequence length="89" mass="10440">MDYIKCTIPKEKCDLRKKNGSCKLRVVCQPIIEKCEGCEKIDNGYCVTYMRPEVKWSNNRICPVATHIETEAQKKKKIRVGQQKHRKGW</sequence>
<organism evidence="1">
    <name type="scientific">marine sediment metagenome</name>
    <dbReference type="NCBI Taxonomy" id="412755"/>
    <lineage>
        <taxon>unclassified sequences</taxon>
        <taxon>metagenomes</taxon>
        <taxon>ecological metagenomes</taxon>
    </lineage>
</organism>
<dbReference type="EMBL" id="LAZR01001693">
    <property type="protein sequence ID" value="KKN40627.1"/>
    <property type="molecule type" value="Genomic_DNA"/>
</dbReference>
<dbReference type="AlphaFoldDB" id="A0A0F9QUE0"/>
<evidence type="ECO:0000313" key="1">
    <source>
        <dbReference type="EMBL" id="KKN40627.1"/>
    </source>
</evidence>
<reference evidence="1" key="1">
    <citation type="journal article" date="2015" name="Nature">
        <title>Complex archaea that bridge the gap between prokaryotes and eukaryotes.</title>
        <authorList>
            <person name="Spang A."/>
            <person name="Saw J.H."/>
            <person name="Jorgensen S.L."/>
            <person name="Zaremba-Niedzwiedzka K."/>
            <person name="Martijn J."/>
            <person name="Lind A.E."/>
            <person name="van Eijk R."/>
            <person name="Schleper C."/>
            <person name="Guy L."/>
            <person name="Ettema T.J."/>
        </authorList>
    </citation>
    <scope>NUCLEOTIDE SEQUENCE</scope>
</reference>
<name>A0A0F9QUE0_9ZZZZ</name>
<gene>
    <name evidence="1" type="ORF">LCGC14_0731420</name>
</gene>
<dbReference type="Pfam" id="PF20657">
    <property type="entry name" value="DUF6811"/>
    <property type="match status" value="1"/>
</dbReference>
<dbReference type="NCBIfam" id="NF038144">
    <property type="entry name" value="PxxKW"/>
    <property type="match status" value="1"/>
</dbReference>
<accession>A0A0F9QUE0</accession>
<dbReference type="InterPro" id="IPR047766">
    <property type="entry name" value="PxxKW_fam"/>
</dbReference>
<comment type="caution">
    <text evidence="1">The sequence shown here is derived from an EMBL/GenBank/DDBJ whole genome shotgun (WGS) entry which is preliminary data.</text>
</comment>
<protein>
    <submittedName>
        <fullName evidence="1">Uncharacterized protein</fullName>
    </submittedName>
</protein>
<proteinExistence type="predicted"/>